<gene>
    <name evidence="2" type="ORF">GGQ55_004490</name>
</gene>
<comment type="caution">
    <text evidence="2">The sequence shown here is derived from an EMBL/GenBank/DDBJ whole genome shotgun (WGS) entry which is preliminary data.</text>
</comment>
<reference evidence="2 3" key="1">
    <citation type="submission" date="2020-07" db="EMBL/GenBank/DDBJ databases">
        <title>Sequencing the genomes of 1000 actinobacteria strains.</title>
        <authorList>
            <person name="Klenk H.-P."/>
        </authorList>
    </citation>
    <scope>NUCLEOTIDE SEQUENCE [LARGE SCALE GENOMIC DNA]</scope>
    <source>
        <strain evidence="2 3">DSM 104001</strain>
    </source>
</reference>
<protein>
    <recommendedName>
        <fullName evidence="4">Polyketide cyclase / dehydrase and lipid transport</fullName>
    </recommendedName>
</protein>
<proteinExistence type="predicted"/>
<dbReference type="RefSeq" id="WP_179720618.1">
    <property type="nucleotide sequence ID" value="NZ_JACBZT010000001.1"/>
</dbReference>
<evidence type="ECO:0000313" key="3">
    <source>
        <dbReference type="Proteomes" id="UP000541969"/>
    </source>
</evidence>
<feature type="region of interest" description="Disordered" evidence="1">
    <location>
        <begin position="192"/>
        <end position="213"/>
    </location>
</feature>
<sequence length="213" mass="24701">MDVLTDLPRFLVAPLLRPWHRRWGATEDEVAATMPGDELLPHAPYRCTRAITVAAPPDEVWPWLVQVGYRRGGWYADDLLDNFGRPSTRELLPEFQDLHVGQHLAWGPRASERSAFRVEGFVVPEWLLWRMPSRTWAWRLVPLSDGRTRLINRIHTAYEWSRPGWVLGTVLLCEVADFAMMRRMLRGIRDRAETEHRRRAAQPSARPAPAPVR</sequence>
<organism evidence="2 3">
    <name type="scientific">Petropleomorpha daqingensis</name>
    <dbReference type="NCBI Taxonomy" id="2026353"/>
    <lineage>
        <taxon>Bacteria</taxon>
        <taxon>Bacillati</taxon>
        <taxon>Actinomycetota</taxon>
        <taxon>Actinomycetes</taxon>
        <taxon>Geodermatophilales</taxon>
        <taxon>Geodermatophilaceae</taxon>
        <taxon>Petropleomorpha</taxon>
    </lineage>
</organism>
<name>A0A853CNX8_9ACTN</name>
<dbReference type="Proteomes" id="UP000541969">
    <property type="component" value="Unassembled WGS sequence"/>
</dbReference>
<keyword evidence="3" id="KW-1185">Reference proteome</keyword>
<accession>A0A853CNX8</accession>
<evidence type="ECO:0000256" key="1">
    <source>
        <dbReference type="SAM" id="MobiDB-lite"/>
    </source>
</evidence>
<dbReference type="AlphaFoldDB" id="A0A853CNX8"/>
<dbReference type="SUPFAM" id="SSF55961">
    <property type="entry name" value="Bet v1-like"/>
    <property type="match status" value="1"/>
</dbReference>
<evidence type="ECO:0000313" key="2">
    <source>
        <dbReference type="EMBL" id="NYJ08212.1"/>
    </source>
</evidence>
<evidence type="ECO:0008006" key="4">
    <source>
        <dbReference type="Google" id="ProtNLM"/>
    </source>
</evidence>
<dbReference type="EMBL" id="JACBZT010000001">
    <property type="protein sequence ID" value="NYJ08212.1"/>
    <property type="molecule type" value="Genomic_DNA"/>
</dbReference>